<protein>
    <submittedName>
        <fullName evidence="2">Uncharacterized protein</fullName>
    </submittedName>
</protein>
<sequence>MKHLITAAALALTPIAAWAEGQLHKIAVHVNQNDPHTLNMALNNVQNLYKYYESQGYTAQIEIVAYGPGLQMLIDGASPVGERVSTMALQHDSLTFSACGNTIAKMSQKAGKDITLLDEAQVVPSGVVRLVELQDQGFAYIRP</sequence>
<dbReference type="AlphaFoldDB" id="A0A1G8IFI3"/>
<dbReference type="STRING" id="490829.SAMN05421850_101901"/>
<dbReference type="EMBL" id="FNEB01000001">
    <property type="protein sequence ID" value="SDI17653.1"/>
    <property type="molecule type" value="Genomic_DNA"/>
</dbReference>
<dbReference type="Proteomes" id="UP000199340">
    <property type="component" value="Unassembled WGS sequence"/>
</dbReference>
<feature type="signal peptide" evidence="1">
    <location>
        <begin position="1"/>
        <end position="19"/>
    </location>
</feature>
<keyword evidence="3" id="KW-1185">Reference proteome</keyword>
<feature type="chain" id="PRO_5011752952" evidence="1">
    <location>
        <begin position="20"/>
        <end position="143"/>
    </location>
</feature>
<name>A0A1G8IFI3_9RHOB</name>
<proteinExistence type="predicted"/>
<evidence type="ECO:0000313" key="3">
    <source>
        <dbReference type="Proteomes" id="UP000199340"/>
    </source>
</evidence>
<dbReference type="SUPFAM" id="SSF75169">
    <property type="entry name" value="DsrEFH-like"/>
    <property type="match status" value="1"/>
</dbReference>
<accession>A0A1G8IFI3</accession>
<evidence type="ECO:0000313" key="2">
    <source>
        <dbReference type="EMBL" id="SDI17653.1"/>
    </source>
</evidence>
<keyword evidence="1" id="KW-0732">Signal</keyword>
<gene>
    <name evidence="2" type="ORF">SAMN05421850_101901</name>
</gene>
<dbReference type="OrthoDB" id="5794490at2"/>
<organism evidence="2 3">
    <name type="scientific">Lutimaribacter saemankumensis</name>
    <dbReference type="NCBI Taxonomy" id="490829"/>
    <lineage>
        <taxon>Bacteria</taxon>
        <taxon>Pseudomonadati</taxon>
        <taxon>Pseudomonadota</taxon>
        <taxon>Alphaproteobacteria</taxon>
        <taxon>Rhodobacterales</taxon>
        <taxon>Roseobacteraceae</taxon>
        <taxon>Lutimaribacter</taxon>
    </lineage>
</organism>
<dbReference type="Gene3D" id="3.40.1260.10">
    <property type="entry name" value="DsrEFH-like"/>
    <property type="match status" value="1"/>
</dbReference>
<dbReference type="RefSeq" id="WP_090026805.1">
    <property type="nucleotide sequence ID" value="NZ_FNEB01000001.1"/>
</dbReference>
<reference evidence="2 3" key="1">
    <citation type="submission" date="2016-10" db="EMBL/GenBank/DDBJ databases">
        <authorList>
            <person name="de Groot N.N."/>
        </authorList>
    </citation>
    <scope>NUCLEOTIDE SEQUENCE [LARGE SCALE GENOMIC DNA]</scope>
    <source>
        <strain evidence="2 3">DSM 28010</strain>
    </source>
</reference>
<dbReference type="PANTHER" id="PTHR37691">
    <property type="entry name" value="BLR3518 PROTEIN"/>
    <property type="match status" value="1"/>
</dbReference>
<dbReference type="PANTHER" id="PTHR37691:SF1">
    <property type="entry name" value="BLR3518 PROTEIN"/>
    <property type="match status" value="1"/>
</dbReference>
<dbReference type="InterPro" id="IPR027396">
    <property type="entry name" value="DsrEFH-like"/>
</dbReference>
<evidence type="ECO:0000256" key="1">
    <source>
        <dbReference type="SAM" id="SignalP"/>
    </source>
</evidence>